<evidence type="ECO:0000256" key="1">
    <source>
        <dbReference type="SAM" id="MobiDB-lite"/>
    </source>
</evidence>
<proteinExistence type="predicted"/>
<gene>
    <name evidence="3" type="ORF">MNBD_GAMMA08-2089</name>
</gene>
<reference evidence="3" key="1">
    <citation type="submission" date="2018-06" db="EMBL/GenBank/DDBJ databases">
        <authorList>
            <person name="Zhirakovskaya E."/>
        </authorList>
    </citation>
    <scope>NUCLEOTIDE SEQUENCE</scope>
</reference>
<accession>A0A3B0XZY5</accession>
<protein>
    <submittedName>
        <fullName evidence="3">Uncharacterized protein</fullName>
    </submittedName>
</protein>
<name>A0A3B0XZY5_9ZZZZ</name>
<organism evidence="3">
    <name type="scientific">hydrothermal vent metagenome</name>
    <dbReference type="NCBI Taxonomy" id="652676"/>
    <lineage>
        <taxon>unclassified sequences</taxon>
        <taxon>metagenomes</taxon>
        <taxon>ecological metagenomes</taxon>
    </lineage>
</organism>
<keyword evidence="2" id="KW-1133">Transmembrane helix</keyword>
<evidence type="ECO:0000313" key="3">
    <source>
        <dbReference type="EMBL" id="VAW67439.1"/>
    </source>
</evidence>
<keyword evidence="2" id="KW-0812">Transmembrane</keyword>
<dbReference type="AlphaFoldDB" id="A0A3B0XZY5"/>
<evidence type="ECO:0000256" key="2">
    <source>
        <dbReference type="SAM" id="Phobius"/>
    </source>
</evidence>
<dbReference type="EMBL" id="UOFH01000389">
    <property type="protein sequence ID" value="VAW67439.1"/>
    <property type="molecule type" value="Genomic_DNA"/>
</dbReference>
<keyword evidence="2" id="KW-0472">Membrane</keyword>
<feature type="region of interest" description="Disordered" evidence="1">
    <location>
        <begin position="1"/>
        <end position="20"/>
    </location>
</feature>
<sequence length="152" mass="17559">MNNKTTNTKDFIDDSQPFSDQQSSIHYKSEYSKIKKMGRLTFKFASFSVLISVAIVLSLVVLATIPLSSLQLVNEKIITLSAWLSIVRLIFILALAIYWLEVNTWLSKRKQWSDAYLKNVLNGRWIAISGLLFIELVFIQRIHQPLIDWLLI</sequence>
<feature type="transmembrane region" description="Helical" evidence="2">
    <location>
        <begin position="44"/>
        <end position="65"/>
    </location>
</feature>
<feature type="transmembrane region" description="Helical" evidence="2">
    <location>
        <begin position="77"/>
        <end position="100"/>
    </location>
</feature>
<feature type="transmembrane region" description="Helical" evidence="2">
    <location>
        <begin position="121"/>
        <end position="142"/>
    </location>
</feature>